<dbReference type="Proteomes" id="UP000299102">
    <property type="component" value="Unassembled WGS sequence"/>
</dbReference>
<proteinExistence type="predicted"/>
<gene>
    <name evidence="1" type="ORF">EVAR_43824_1</name>
</gene>
<reference evidence="1 2" key="1">
    <citation type="journal article" date="2019" name="Commun. Biol.">
        <title>The bagworm genome reveals a unique fibroin gene that provides high tensile strength.</title>
        <authorList>
            <person name="Kono N."/>
            <person name="Nakamura H."/>
            <person name="Ohtoshi R."/>
            <person name="Tomita M."/>
            <person name="Numata K."/>
            <person name="Arakawa K."/>
        </authorList>
    </citation>
    <scope>NUCLEOTIDE SEQUENCE [LARGE SCALE GENOMIC DNA]</scope>
</reference>
<keyword evidence="2" id="KW-1185">Reference proteome</keyword>
<dbReference type="AlphaFoldDB" id="A0A4C1WZC9"/>
<evidence type="ECO:0000313" key="1">
    <source>
        <dbReference type="EMBL" id="GBP56062.1"/>
    </source>
</evidence>
<dbReference type="EMBL" id="BGZK01000684">
    <property type="protein sequence ID" value="GBP56062.1"/>
    <property type="molecule type" value="Genomic_DNA"/>
</dbReference>
<protein>
    <submittedName>
        <fullName evidence="1">Uncharacterized protein</fullName>
    </submittedName>
</protein>
<name>A0A4C1WZC9_EUMVA</name>
<organism evidence="1 2">
    <name type="scientific">Eumeta variegata</name>
    <name type="common">Bagworm moth</name>
    <name type="synonym">Eumeta japonica</name>
    <dbReference type="NCBI Taxonomy" id="151549"/>
    <lineage>
        <taxon>Eukaryota</taxon>
        <taxon>Metazoa</taxon>
        <taxon>Ecdysozoa</taxon>
        <taxon>Arthropoda</taxon>
        <taxon>Hexapoda</taxon>
        <taxon>Insecta</taxon>
        <taxon>Pterygota</taxon>
        <taxon>Neoptera</taxon>
        <taxon>Endopterygota</taxon>
        <taxon>Lepidoptera</taxon>
        <taxon>Glossata</taxon>
        <taxon>Ditrysia</taxon>
        <taxon>Tineoidea</taxon>
        <taxon>Psychidae</taxon>
        <taxon>Oiketicinae</taxon>
        <taxon>Eumeta</taxon>
    </lineage>
</organism>
<accession>A0A4C1WZC9</accession>
<comment type="caution">
    <text evidence="1">The sequence shown here is derived from an EMBL/GenBank/DDBJ whole genome shotgun (WGS) entry which is preliminary data.</text>
</comment>
<sequence length="174" mass="19340">MRIKSLNNNISGESPVDQIKSYENWLTVIEIEKYKIITSDKFTFVYSTLASARGFARVDFEHIPLSIYRPFTFSIPVLISIPVCLAFDFDHSLAFNPEPGLGLNRLGLRGPALISDLGAVPYSDSEHALGFNFNSTFDSNHGFVLDSVLVRSRLSIPLFVLFAISSPLPLTVLI</sequence>
<evidence type="ECO:0000313" key="2">
    <source>
        <dbReference type="Proteomes" id="UP000299102"/>
    </source>
</evidence>